<dbReference type="SMART" id="SM00645">
    <property type="entry name" value="Pept_C1"/>
    <property type="match status" value="1"/>
</dbReference>
<reference evidence="3" key="1">
    <citation type="journal article" date="2015" name="Proc. Natl. Acad. Sci. U.S.A.">
        <title>Networks of energetic and metabolic interactions define dynamics in microbial communities.</title>
        <authorList>
            <person name="Embree M."/>
            <person name="Liu J.K."/>
            <person name="Al-Bassam M.M."/>
            <person name="Zengler K."/>
        </authorList>
    </citation>
    <scope>NUCLEOTIDE SEQUENCE</scope>
</reference>
<protein>
    <submittedName>
        <fullName evidence="3">Peptidase c1a papain</fullName>
    </submittedName>
</protein>
<dbReference type="AlphaFoldDB" id="A0A0W8FSG7"/>
<evidence type="ECO:0000313" key="3">
    <source>
        <dbReference type="EMBL" id="KUG23745.1"/>
    </source>
</evidence>
<accession>A0A0W8FSG7</accession>
<dbReference type="PANTHER" id="PTHR12411">
    <property type="entry name" value="CYSTEINE PROTEASE FAMILY C1-RELATED"/>
    <property type="match status" value="1"/>
</dbReference>
<name>A0A0W8FSG7_9ZZZZ</name>
<organism evidence="3">
    <name type="scientific">hydrocarbon metagenome</name>
    <dbReference type="NCBI Taxonomy" id="938273"/>
    <lineage>
        <taxon>unclassified sequences</taxon>
        <taxon>metagenomes</taxon>
        <taxon>ecological metagenomes</taxon>
    </lineage>
</organism>
<feature type="domain" description="Peptidase C1A papain C-terminal" evidence="2">
    <location>
        <begin position="48"/>
        <end position="283"/>
    </location>
</feature>
<proteinExistence type="inferred from homology"/>
<evidence type="ECO:0000259" key="2">
    <source>
        <dbReference type="SMART" id="SM00645"/>
    </source>
</evidence>
<dbReference type="GO" id="GO:0006508">
    <property type="term" value="P:proteolysis"/>
    <property type="evidence" value="ECO:0007669"/>
    <property type="project" value="InterPro"/>
</dbReference>
<comment type="similarity">
    <text evidence="1">Belongs to the peptidase C1 family.</text>
</comment>
<evidence type="ECO:0000256" key="1">
    <source>
        <dbReference type="ARBA" id="ARBA00008455"/>
    </source>
</evidence>
<comment type="caution">
    <text evidence="3">The sequence shown here is derived from an EMBL/GenBank/DDBJ whole genome shotgun (WGS) entry which is preliminary data.</text>
</comment>
<sequence>MITFSRKRGMGWLPDYPDFRDYTEETDEIKTLIKPTGTKRTKTKADTLPTTVDLRPWCSPVEDQGMLGSCTANAGVGIIEYYERKAFGRYTDASRLFLYKVTRNLMKAKGDTGAYLRTTMGAMILFGVPPEDYWPYTDDETAFDKEPSAFTYAFASNYQTLKYFRHDPPNTDPEKLLNQLKTYLSKGHPAMFGFTVYNSIAQADKTGRIPYPSPKEKIEGGHAIVAMGYDDKMKIKNTQNKAETTGALLIRNSWGTEWGEQGYGWLPYEYVLKGLAEDFWSILNKEWIDTGEFSE</sequence>
<dbReference type="Gene3D" id="3.90.70.10">
    <property type="entry name" value="Cysteine proteinases"/>
    <property type="match status" value="1"/>
</dbReference>
<dbReference type="InterPro" id="IPR000668">
    <property type="entry name" value="Peptidase_C1A_C"/>
</dbReference>
<dbReference type="InterPro" id="IPR038765">
    <property type="entry name" value="Papain-like_cys_pep_sf"/>
</dbReference>
<dbReference type="GO" id="GO:0008234">
    <property type="term" value="F:cysteine-type peptidase activity"/>
    <property type="evidence" value="ECO:0007669"/>
    <property type="project" value="InterPro"/>
</dbReference>
<dbReference type="SUPFAM" id="SSF54001">
    <property type="entry name" value="Cysteine proteinases"/>
    <property type="match status" value="1"/>
</dbReference>
<dbReference type="InterPro" id="IPR013128">
    <property type="entry name" value="Peptidase_C1A"/>
</dbReference>
<dbReference type="Pfam" id="PF00112">
    <property type="entry name" value="Peptidase_C1"/>
    <property type="match status" value="1"/>
</dbReference>
<dbReference type="CDD" id="cd02619">
    <property type="entry name" value="Peptidase_C1"/>
    <property type="match status" value="1"/>
</dbReference>
<dbReference type="EMBL" id="LNQE01000889">
    <property type="protein sequence ID" value="KUG23745.1"/>
    <property type="molecule type" value="Genomic_DNA"/>
</dbReference>
<gene>
    <name evidence="3" type="ORF">ASZ90_006473</name>
</gene>